<dbReference type="InterPro" id="IPR015422">
    <property type="entry name" value="PyrdxlP-dep_Trfase_small"/>
</dbReference>
<evidence type="ECO:0000256" key="7">
    <source>
        <dbReference type="RuleBase" id="RU000481"/>
    </source>
</evidence>
<dbReference type="KEGG" id="vpd:VAPA_2c12050"/>
<dbReference type="CDD" id="cd00609">
    <property type="entry name" value="AAT_like"/>
    <property type="match status" value="1"/>
</dbReference>
<evidence type="ECO:0000256" key="3">
    <source>
        <dbReference type="ARBA" id="ARBA00011738"/>
    </source>
</evidence>
<evidence type="ECO:0000256" key="4">
    <source>
        <dbReference type="ARBA" id="ARBA00022576"/>
    </source>
</evidence>
<sequence length="401" mass="43851">MSSLFSSLPRYAGDPILALMEVFTRDPRPAKVSLSIGLYFDEAGRLPVLQSVRRAQELLFKRGGPSPYLPMEGAARYRKAVQDLVFGRSHPALEAGRVATMASIGGSGALRVGADFLRSQLGCTHVYLPDPTWDNHFALFQGAGFDVQTYPYFDARTRSLCFDALVDRLRGLRERSVVLLHASCHNPTGMDLDIAQWKVISGIMRERRLLPFVDMAYQGFGDGLDQDAASIRLLADEGHEFLVANSFSKNFSIYGERAGGLSVVCTDAAAAEAVLGQLKLAVRGNYSTPAAHGSALVETVLDCDELRTLWISDLAAMRGRIGDMRKRLHAALNARCGAGHDFSYLLQQRGMFSYTGLSARQLHALREQHAVYMLDTGRVCIPGLTPQSIDHVSDAIAAVLD</sequence>
<keyword evidence="4 7" id="KW-0032">Aminotransferase</keyword>
<organism evidence="9 10">
    <name type="scientific">Variovorax paradoxus B4</name>
    <dbReference type="NCBI Taxonomy" id="1246301"/>
    <lineage>
        <taxon>Bacteria</taxon>
        <taxon>Pseudomonadati</taxon>
        <taxon>Pseudomonadota</taxon>
        <taxon>Betaproteobacteria</taxon>
        <taxon>Burkholderiales</taxon>
        <taxon>Comamonadaceae</taxon>
        <taxon>Variovorax</taxon>
    </lineage>
</organism>
<proteinExistence type="inferred from homology"/>
<dbReference type="Gene3D" id="3.40.640.10">
    <property type="entry name" value="Type I PLP-dependent aspartate aminotransferase-like (Major domain)"/>
    <property type="match status" value="1"/>
</dbReference>
<keyword evidence="6" id="KW-0663">Pyridoxal phosphate</keyword>
<dbReference type="AlphaFoldDB" id="T1XN92"/>
<evidence type="ECO:0000256" key="6">
    <source>
        <dbReference type="ARBA" id="ARBA00022898"/>
    </source>
</evidence>
<dbReference type="GO" id="GO:0030170">
    <property type="term" value="F:pyridoxal phosphate binding"/>
    <property type="evidence" value="ECO:0007669"/>
    <property type="project" value="InterPro"/>
</dbReference>
<evidence type="ECO:0000313" key="9">
    <source>
        <dbReference type="EMBL" id="AGU53759.1"/>
    </source>
</evidence>
<dbReference type="Pfam" id="PF00155">
    <property type="entry name" value="Aminotran_1_2"/>
    <property type="match status" value="1"/>
</dbReference>
<comment type="cofactor">
    <cofactor evidence="1 7">
        <name>pyridoxal 5'-phosphate</name>
        <dbReference type="ChEBI" id="CHEBI:597326"/>
    </cofactor>
</comment>
<dbReference type="GO" id="GO:0042802">
    <property type="term" value="F:identical protein binding"/>
    <property type="evidence" value="ECO:0007669"/>
    <property type="project" value="TreeGrafter"/>
</dbReference>
<dbReference type="SUPFAM" id="SSF53383">
    <property type="entry name" value="PLP-dependent transferases"/>
    <property type="match status" value="1"/>
</dbReference>
<evidence type="ECO:0000256" key="1">
    <source>
        <dbReference type="ARBA" id="ARBA00001933"/>
    </source>
</evidence>
<dbReference type="EC" id="2.6.1.-" evidence="7"/>
<dbReference type="GO" id="GO:0005829">
    <property type="term" value="C:cytosol"/>
    <property type="evidence" value="ECO:0007669"/>
    <property type="project" value="TreeGrafter"/>
</dbReference>
<dbReference type="PATRIC" id="fig|1246301.3.peg.6712"/>
<dbReference type="EMBL" id="CP003912">
    <property type="protein sequence ID" value="AGU53759.1"/>
    <property type="molecule type" value="Genomic_DNA"/>
</dbReference>
<dbReference type="HOGENOM" id="CLU_032440_1_2_4"/>
<dbReference type="GO" id="GO:0004838">
    <property type="term" value="F:L-tyrosine-2-oxoglutarate transaminase activity"/>
    <property type="evidence" value="ECO:0007669"/>
    <property type="project" value="TreeGrafter"/>
</dbReference>
<feature type="domain" description="Aminotransferase class I/classII large" evidence="8">
    <location>
        <begin position="31"/>
        <end position="396"/>
    </location>
</feature>
<comment type="similarity">
    <text evidence="2 7">Belongs to the class-I pyridoxal-phosphate-dependent aminotransferase family.</text>
</comment>
<evidence type="ECO:0000259" key="8">
    <source>
        <dbReference type="Pfam" id="PF00155"/>
    </source>
</evidence>
<dbReference type="GO" id="GO:0033585">
    <property type="term" value="P:L-phenylalanine biosynthetic process from chorismate via phenylpyruvate"/>
    <property type="evidence" value="ECO:0007669"/>
    <property type="project" value="TreeGrafter"/>
</dbReference>
<name>T1XN92_VARPD</name>
<dbReference type="PANTHER" id="PTHR11879">
    <property type="entry name" value="ASPARTATE AMINOTRANSFERASE"/>
    <property type="match status" value="1"/>
</dbReference>
<dbReference type="FunFam" id="3.40.640.10:FF:000066">
    <property type="entry name" value="Aspartate aminotransferase"/>
    <property type="match status" value="1"/>
</dbReference>
<dbReference type="Gene3D" id="3.90.1150.10">
    <property type="entry name" value="Aspartate Aminotransferase, domain 1"/>
    <property type="match status" value="1"/>
</dbReference>
<dbReference type="NCBIfam" id="NF006719">
    <property type="entry name" value="PRK09257.1"/>
    <property type="match status" value="1"/>
</dbReference>
<dbReference type="InterPro" id="IPR004839">
    <property type="entry name" value="Aminotransferase_I/II_large"/>
</dbReference>
<evidence type="ECO:0000256" key="2">
    <source>
        <dbReference type="ARBA" id="ARBA00007441"/>
    </source>
</evidence>
<gene>
    <name evidence="9" type="ORF">VAPA_2c12050</name>
</gene>
<protein>
    <recommendedName>
        <fullName evidence="7">Aminotransferase</fullName>
        <ecNumber evidence="7">2.6.1.-</ecNumber>
    </recommendedName>
</protein>
<dbReference type="PRINTS" id="PR00799">
    <property type="entry name" value="TRANSAMINASE"/>
</dbReference>
<dbReference type="Proteomes" id="UP000016223">
    <property type="component" value="Chromosome 2"/>
</dbReference>
<evidence type="ECO:0000256" key="5">
    <source>
        <dbReference type="ARBA" id="ARBA00022679"/>
    </source>
</evidence>
<dbReference type="PANTHER" id="PTHR11879:SF37">
    <property type="entry name" value="AROMATIC-AMINO-ACID AMINOTRANSFERASE"/>
    <property type="match status" value="1"/>
</dbReference>
<dbReference type="PROSITE" id="PS00105">
    <property type="entry name" value="AA_TRANSFER_CLASS_1"/>
    <property type="match status" value="1"/>
</dbReference>
<accession>T1XN92</accession>
<dbReference type="InterPro" id="IPR000796">
    <property type="entry name" value="Asp_trans"/>
</dbReference>
<dbReference type="InterPro" id="IPR015424">
    <property type="entry name" value="PyrdxlP-dep_Trfase"/>
</dbReference>
<evidence type="ECO:0000313" key="10">
    <source>
        <dbReference type="Proteomes" id="UP000016223"/>
    </source>
</evidence>
<comment type="subunit">
    <text evidence="3">Homodimer.</text>
</comment>
<reference evidence="9 10" key="1">
    <citation type="submission" date="2012-10" db="EMBL/GenBank/DDBJ databases">
        <title>Genome sequence of Variovorax paradoxus B4.</title>
        <authorList>
            <person name="Schuldes J."/>
            <person name="Brandt U."/>
            <person name="Hiessl S."/>
            <person name="Wuebbeler J.H."/>
            <person name="Thuermer A."/>
            <person name="Steinbuechel A."/>
            <person name="Daniel R."/>
        </authorList>
    </citation>
    <scope>NUCLEOTIDE SEQUENCE [LARGE SCALE GENOMIC DNA]</scope>
    <source>
        <strain evidence="9 10">B4</strain>
    </source>
</reference>
<dbReference type="InterPro" id="IPR015421">
    <property type="entry name" value="PyrdxlP-dep_Trfase_major"/>
</dbReference>
<keyword evidence="5 7" id="KW-0808">Transferase</keyword>
<dbReference type="InterPro" id="IPR004838">
    <property type="entry name" value="NHTrfase_class1_PyrdxlP-BS"/>
</dbReference>